<evidence type="ECO:0000256" key="2">
    <source>
        <dbReference type="ARBA" id="ARBA00008335"/>
    </source>
</evidence>
<dbReference type="InterPro" id="IPR036259">
    <property type="entry name" value="MFS_trans_sf"/>
</dbReference>
<protein>
    <recommendedName>
        <fullName evidence="8">Major facilitator superfamily (MFS) profile domain-containing protein</fullName>
    </recommendedName>
</protein>
<evidence type="ECO:0000256" key="5">
    <source>
        <dbReference type="ARBA" id="ARBA00023136"/>
    </source>
</evidence>
<feature type="transmembrane region" description="Helical" evidence="7">
    <location>
        <begin position="283"/>
        <end position="310"/>
    </location>
</feature>
<dbReference type="InterPro" id="IPR005829">
    <property type="entry name" value="Sugar_transporter_CS"/>
</dbReference>
<feature type="compositionally biased region" description="Basic and acidic residues" evidence="6">
    <location>
        <begin position="21"/>
        <end position="49"/>
    </location>
</feature>
<dbReference type="GO" id="GO:0022857">
    <property type="term" value="F:transmembrane transporter activity"/>
    <property type="evidence" value="ECO:0007669"/>
    <property type="project" value="InterPro"/>
</dbReference>
<evidence type="ECO:0000256" key="7">
    <source>
        <dbReference type="SAM" id="Phobius"/>
    </source>
</evidence>
<feature type="transmembrane region" description="Helical" evidence="7">
    <location>
        <begin position="186"/>
        <end position="209"/>
    </location>
</feature>
<dbReference type="Proteomes" id="UP000053328">
    <property type="component" value="Unassembled WGS sequence"/>
</dbReference>
<dbReference type="SUPFAM" id="SSF103473">
    <property type="entry name" value="MFS general substrate transporter"/>
    <property type="match status" value="1"/>
</dbReference>
<dbReference type="HOGENOM" id="CLU_008455_11_5_1"/>
<dbReference type="EMBL" id="KN847496">
    <property type="protein sequence ID" value="KIW15100.1"/>
    <property type="molecule type" value="Genomic_DNA"/>
</dbReference>
<feature type="transmembrane region" description="Helical" evidence="7">
    <location>
        <begin position="215"/>
        <end position="235"/>
    </location>
</feature>
<dbReference type="PROSITE" id="PS00216">
    <property type="entry name" value="SUGAR_TRANSPORT_1"/>
    <property type="match status" value="1"/>
</dbReference>
<name>A0A0D2B8W9_9EURO</name>
<dbReference type="GO" id="GO:0140115">
    <property type="term" value="P:export across plasma membrane"/>
    <property type="evidence" value="ECO:0007669"/>
    <property type="project" value="UniProtKB-ARBA"/>
</dbReference>
<comment type="subcellular location">
    <subcellularLocation>
        <location evidence="1">Cell membrane</location>
        <topology evidence="1">Multi-pass membrane protein</topology>
    </subcellularLocation>
</comment>
<dbReference type="GeneID" id="27334970"/>
<keyword evidence="4 7" id="KW-1133">Transmembrane helix</keyword>
<evidence type="ECO:0000259" key="8">
    <source>
        <dbReference type="PROSITE" id="PS50850"/>
    </source>
</evidence>
<sequence length="504" mass="55885">MTGSTNGGGNGQPSTPHQGRSRSEPADEKGGKPRNIKIVDWDGPDDKMNPKNMRSGQKWLIVATLATGSACVTATSSIYTTTYEKMDAEFGNSQIVATLGLTLFVVGLGLSPMFLGPLSEFYGRRPIYISAFALFTIWLVPCAVAQNIQTILIARFFNGLSGAAFLSVAGGSIGDLFKKEELQAPMTIYSASPFTGPCLGPIIGGFINYNTSWRWTYYTLLIWAGVVTILIVLLVPETYEPVILRHKARKKRSETGDESWRARIEIMHRSVARTILGSLLRPFMLLFLDPMCFCLCLFSAILLGVLYLFFGAFALVFQDVYGFNLWQVGLSFLGILVGMLLAVGTLPLWHHLYLYQVAEHQRKTGQRGSMPEFRLPSSVVGSWFCVIGLFWFGWTIYPSIHWIVPIIGTSFFGFGVILSYVGIFTFLVDAFPLYAASALCANSFARSCFAGSFPLFGIQMYRKLNYHWATTLLAMLTLVTAPATGVFYLYGPRLRAKSRFGEHR</sequence>
<dbReference type="RefSeq" id="XP_016235316.1">
    <property type="nucleotide sequence ID" value="XM_016382214.1"/>
</dbReference>
<dbReference type="InterPro" id="IPR011701">
    <property type="entry name" value="MFS"/>
</dbReference>
<feature type="transmembrane region" description="Helical" evidence="7">
    <location>
        <begin position="127"/>
        <end position="146"/>
    </location>
</feature>
<evidence type="ECO:0000313" key="9">
    <source>
        <dbReference type="EMBL" id="KIW15100.1"/>
    </source>
</evidence>
<dbReference type="InterPro" id="IPR020846">
    <property type="entry name" value="MFS_dom"/>
</dbReference>
<dbReference type="Gene3D" id="1.20.1250.20">
    <property type="entry name" value="MFS general substrate transporter like domains"/>
    <property type="match status" value="1"/>
</dbReference>
<reference evidence="9 10" key="1">
    <citation type="submission" date="2015-01" db="EMBL/GenBank/DDBJ databases">
        <title>The Genome Sequence of Exophiala spinifera CBS89968.</title>
        <authorList>
            <consortium name="The Broad Institute Genomics Platform"/>
            <person name="Cuomo C."/>
            <person name="de Hoog S."/>
            <person name="Gorbushina A."/>
            <person name="Stielow B."/>
            <person name="Teixiera M."/>
            <person name="Abouelleil A."/>
            <person name="Chapman S.B."/>
            <person name="Priest M."/>
            <person name="Young S.K."/>
            <person name="Wortman J."/>
            <person name="Nusbaum C."/>
            <person name="Birren B."/>
        </authorList>
    </citation>
    <scope>NUCLEOTIDE SEQUENCE [LARGE SCALE GENOMIC DNA]</scope>
    <source>
        <strain evidence="9 10">CBS 89968</strain>
    </source>
</reference>
<dbReference type="AlphaFoldDB" id="A0A0D2B8W9"/>
<feature type="compositionally biased region" description="Gly residues" evidence="6">
    <location>
        <begin position="1"/>
        <end position="11"/>
    </location>
</feature>
<feature type="transmembrane region" description="Helical" evidence="7">
    <location>
        <begin position="95"/>
        <end position="115"/>
    </location>
</feature>
<feature type="region of interest" description="Disordered" evidence="6">
    <location>
        <begin position="1"/>
        <end position="49"/>
    </location>
</feature>
<accession>A0A0D2B8W9</accession>
<comment type="similarity">
    <text evidence="2">Belongs to the major facilitator superfamily.</text>
</comment>
<feature type="transmembrane region" description="Helical" evidence="7">
    <location>
        <begin position="59"/>
        <end position="80"/>
    </location>
</feature>
<feature type="transmembrane region" description="Helical" evidence="7">
    <location>
        <begin position="152"/>
        <end position="174"/>
    </location>
</feature>
<dbReference type="FunFam" id="1.20.1250.20:FF:000082">
    <property type="entry name" value="MFS multidrug transporter, putative"/>
    <property type="match status" value="1"/>
</dbReference>
<keyword evidence="3 7" id="KW-0812">Transmembrane</keyword>
<feature type="transmembrane region" description="Helical" evidence="7">
    <location>
        <begin position="433"/>
        <end position="456"/>
    </location>
</feature>
<keyword evidence="10" id="KW-1185">Reference proteome</keyword>
<feature type="transmembrane region" description="Helical" evidence="7">
    <location>
        <begin position="468"/>
        <end position="490"/>
    </location>
</feature>
<gene>
    <name evidence="9" type="ORF">PV08_07887</name>
</gene>
<dbReference type="OrthoDB" id="3561359at2759"/>
<proteinExistence type="inferred from homology"/>
<evidence type="ECO:0000256" key="3">
    <source>
        <dbReference type="ARBA" id="ARBA00022692"/>
    </source>
</evidence>
<dbReference type="VEuPathDB" id="FungiDB:PV08_07887"/>
<evidence type="ECO:0000256" key="1">
    <source>
        <dbReference type="ARBA" id="ARBA00004651"/>
    </source>
</evidence>
<dbReference type="Pfam" id="PF07690">
    <property type="entry name" value="MFS_1"/>
    <property type="match status" value="1"/>
</dbReference>
<feature type="transmembrane region" description="Helical" evidence="7">
    <location>
        <begin position="375"/>
        <end position="394"/>
    </location>
</feature>
<dbReference type="PANTHER" id="PTHR23502:SF7">
    <property type="entry name" value="DRUG_PROTON ANTIPORTER YHK8-RELATED"/>
    <property type="match status" value="1"/>
</dbReference>
<keyword evidence="5 7" id="KW-0472">Membrane</keyword>
<feature type="transmembrane region" description="Helical" evidence="7">
    <location>
        <begin position="400"/>
        <end position="421"/>
    </location>
</feature>
<dbReference type="GO" id="GO:0042908">
    <property type="term" value="P:xenobiotic transport"/>
    <property type="evidence" value="ECO:0007669"/>
    <property type="project" value="UniProtKB-ARBA"/>
</dbReference>
<dbReference type="PROSITE" id="PS50850">
    <property type="entry name" value="MFS"/>
    <property type="match status" value="1"/>
</dbReference>
<evidence type="ECO:0000313" key="10">
    <source>
        <dbReference type="Proteomes" id="UP000053328"/>
    </source>
</evidence>
<feature type="domain" description="Major facilitator superfamily (MFS) profile" evidence="8">
    <location>
        <begin position="61"/>
        <end position="495"/>
    </location>
</feature>
<feature type="transmembrane region" description="Helical" evidence="7">
    <location>
        <begin position="330"/>
        <end position="354"/>
    </location>
</feature>
<evidence type="ECO:0000256" key="6">
    <source>
        <dbReference type="SAM" id="MobiDB-lite"/>
    </source>
</evidence>
<dbReference type="GO" id="GO:0005886">
    <property type="term" value="C:plasma membrane"/>
    <property type="evidence" value="ECO:0007669"/>
    <property type="project" value="UniProtKB-SubCell"/>
</dbReference>
<dbReference type="CDD" id="cd17323">
    <property type="entry name" value="MFS_Tpo1_MDR_like"/>
    <property type="match status" value="1"/>
</dbReference>
<organism evidence="9 10">
    <name type="scientific">Exophiala spinifera</name>
    <dbReference type="NCBI Taxonomy" id="91928"/>
    <lineage>
        <taxon>Eukaryota</taxon>
        <taxon>Fungi</taxon>
        <taxon>Dikarya</taxon>
        <taxon>Ascomycota</taxon>
        <taxon>Pezizomycotina</taxon>
        <taxon>Eurotiomycetes</taxon>
        <taxon>Chaetothyriomycetidae</taxon>
        <taxon>Chaetothyriales</taxon>
        <taxon>Herpotrichiellaceae</taxon>
        <taxon>Exophiala</taxon>
    </lineage>
</organism>
<dbReference type="PANTHER" id="PTHR23502">
    <property type="entry name" value="MAJOR FACILITATOR SUPERFAMILY"/>
    <property type="match status" value="1"/>
</dbReference>
<evidence type="ECO:0000256" key="4">
    <source>
        <dbReference type="ARBA" id="ARBA00022989"/>
    </source>
</evidence>